<sequence>MTVRWWHLRRGIPWTAVLGCCVAAGLLAGLLARWPSAALVLLPGVLACCATATVFLYDEAALPVVAVTPRGGAWRRTTRLTAAALPLGVWGLLVVARPGDLPLDRSGWWLLGGATILLTTGTAALASRREVPSPGATLAGGVVLTVLGLVVVTTLLGWSTVFPMTGFDQAALTFWLVVGAAGAAAWLGALWPARWSVG</sequence>
<keyword evidence="1" id="KW-0812">Transmembrane</keyword>
<gene>
    <name evidence="2" type="ORF">QWJ41_16605</name>
</gene>
<reference evidence="2" key="1">
    <citation type="submission" date="2023-06" db="EMBL/GenBank/DDBJ databases">
        <title>Genome sequence of Nocardioides sp. SOB44.</title>
        <authorList>
            <person name="Zhang G."/>
        </authorList>
    </citation>
    <scope>NUCLEOTIDE SEQUENCE</scope>
    <source>
        <strain evidence="2">SOB44</strain>
    </source>
</reference>
<dbReference type="RefSeq" id="WP_302709521.1">
    <property type="nucleotide sequence ID" value="NZ_JAULSC010000020.1"/>
</dbReference>
<evidence type="ECO:0000313" key="3">
    <source>
        <dbReference type="Proteomes" id="UP001168363"/>
    </source>
</evidence>
<feature type="transmembrane region" description="Helical" evidence="1">
    <location>
        <begin position="78"/>
        <end position="96"/>
    </location>
</feature>
<dbReference type="EMBL" id="JAULSC010000020">
    <property type="protein sequence ID" value="MDO3397348.1"/>
    <property type="molecule type" value="Genomic_DNA"/>
</dbReference>
<evidence type="ECO:0000313" key="2">
    <source>
        <dbReference type="EMBL" id="MDO3397348.1"/>
    </source>
</evidence>
<dbReference type="Proteomes" id="UP001168363">
    <property type="component" value="Unassembled WGS sequence"/>
</dbReference>
<organism evidence="2 3">
    <name type="scientific">Nocardioides cremeus</name>
    <dbReference type="NCBI Taxonomy" id="3058044"/>
    <lineage>
        <taxon>Bacteria</taxon>
        <taxon>Bacillati</taxon>
        <taxon>Actinomycetota</taxon>
        <taxon>Actinomycetes</taxon>
        <taxon>Propionibacteriales</taxon>
        <taxon>Nocardioidaceae</taxon>
        <taxon>Nocardioides</taxon>
    </lineage>
</organism>
<evidence type="ECO:0000256" key="1">
    <source>
        <dbReference type="SAM" id="Phobius"/>
    </source>
</evidence>
<proteinExistence type="predicted"/>
<feature type="transmembrane region" description="Helical" evidence="1">
    <location>
        <begin position="108"/>
        <end position="126"/>
    </location>
</feature>
<keyword evidence="3" id="KW-1185">Reference proteome</keyword>
<feature type="transmembrane region" description="Helical" evidence="1">
    <location>
        <begin position="170"/>
        <end position="191"/>
    </location>
</feature>
<keyword evidence="1" id="KW-0472">Membrane</keyword>
<keyword evidence="1" id="KW-1133">Transmembrane helix</keyword>
<name>A0ABT8TW80_9ACTN</name>
<protein>
    <submittedName>
        <fullName evidence="2">Uncharacterized protein</fullName>
    </submittedName>
</protein>
<feature type="transmembrane region" description="Helical" evidence="1">
    <location>
        <begin position="138"/>
        <end position="158"/>
    </location>
</feature>
<accession>A0ABT8TW80</accession>
<feature type="transmembrane region" description="Helical" evidence="1">
    <location>
        <begin position="12"/>
        <end position="32"/>
    </location>
</feature>
<feature type="transmembrane region" description="Helical" evidence="1">
    <location>
        <begin position="38"/>
        <end position="57"/>
    </location>
</feature>
<comment type="caution">
    <text evidence="2">The sequence shown here is derived from an EMBL/GenBank/DDBJ whole genome shotgun (WGS) entry which is preliminary data.</text>
</comment>